<comment type="subunit">
    <text evidence="9">Homohexamer. The hexameric complex has a two-ring architecture resembling a top hat that caps the 20S proteasome core at one or both ends. Upon ATP-binding, the C-terminus of PAN interacts with the alpha-rings of the proteasome core by binding to the intersubunit pockets.</text>
</comment>
<dbReference type="GO" id="GO:0043335">
    <property type="term" value="P:protein unfolding"/>
    <property type="evidence" value="ECO:0007669"/>
    <property type="project" value="UniProtKB-UniRule"/>
</dbReference>
<evidence type="ECO:0000256" key="4">
    <source>
        <dbReference type="ARBA" id="ARBA00022741"/>
    </source>
</evidence>
<evidence type="ECO:0000313" key="12">
    <source>
        <dbReference type="EMBL" id="AWR97250.1"/>
    </source>
</evidence>
<evidence type="ECO:0000256" key="6">
    <source>
        <dbReference type="ARBA" id="ARBA00022942"/>
    </source>
</evidence>
<dbReference type="InterPro" id="IPR032501">
    <property type="entry name" value="Prot_ATP_ID_OB_2nd"/>
</dbReference>
<keyword evidence="3 9" id="KW-0963">Cytoplasm</keyword>
<keyword evidence="7 9" id="KW-0175">Coiled coil</keyword>
<dbReference type="Pfam" id="PF00004">
    <property type="entry name" value="AAA"/>
    <property type="match status" value="1"/>
</dbReference>
<dbReference type="InterPro" id="IPR012340">
    <property type="entry name" value="NA-bd_OB-fold"/>
</dbReference>
<evidence type="ECO:0000259" key="11">
    <source>
        <dbReference type="SMART" id="SM00382"/>
    </source>
</evidence>
<dbReference type="GeneID" id="36837613"/>
<dbReference type="Pfam" id="PF16450">
    <property type="entry name" value="Prot_ATP_ID_OB_C"/>
    <property type="match status" value="1"/>
</dbReference>
<comment type="function">
    <text evidence="9">ATPase which is responsible for recognizing, binding, unfolding and translocation of substrate proteins into the archaeal 20S proteasome core particle. Is essential for opening the gate of the 20S proteasome via an interaction with its C-terminus, thereby allowing substrate entry and access to the site of proteolysis. Thus, the C-termini of the proteasomal ATPase function like a 'key in a lock' to induce gate opening and therefore regulate proteolysis. Unfolding activity requires energy from ATP hydrolysis, whereas ATP binding alone promotes ATPase-20S proteasome association which triggers gate opening, and supports translocation of unfolded substrates.</text>
</comment>
<dbReference type="InterPro" id="IPR027417">
    <property type="entry name" value="P-loop_NTPase"/>
</dbReference>
<dbReference type="OrthoDB" id="77269at2157"/>
<sequence>MSGELDVSRDSSDSNEQIIRLLEEKINALQTEAESLRKELNYYKSELEKLLSPPLIEATILDILDDDKVIVRSTSGPNLVVSVSNEINIKDLKVGMTVALNQRGSAIVKILPEREEPFIKSMEVLEKPNVKYSEIGGLDEQIRELKEVIEMPLKNPEIFKELGIQPPKGILLYGPPGTGKTMLAKAVATESNATFIHVIASEFAQKFVGEGAKVVREVFELARKKAPSIVFIDEIDAIGAKRVDLGTSGEREIQRTLMQLLAELDGFKPLDNVKIIAATNRIDILDPALLRPGRFDRLIEIPLPNAEGRKQIFKIYISKMKISNNIDLEQLSKLTEGFSGAEIRNACTEAGYIAIREGKREIGMEQFIEAINRIKNKKKSEYKGREEKYS</sequence>
<keyword evidence="13" id="KW-1185">Reference proteome</keyword>
<protein>
    <recommendedName>
        <fullName evidence="9">Proteasome-activating nucleotidase</fullName>
        <shortName evidence="9">PAN</shortName>
    </recommendedName>
    <alternativeName>
        <fullName evidence="9">Proteasomal ATPase</fullName>
    </alternativeName>
    <alternativeName>
        <fullName evidence="9">Proteasome regulatory ATPase</fullName>
    </alternativeName>
    <alternativeName>
        <fullName evidence="9">Proteasome regulatory particle</fullName>
    </alternativeName>
</protein>
<dbReference type="InterPro" id="IPR003593">
    <property type="entry name" value="AAA+_ATPase"/>
</dbReference>
<evidence type="ECO:0000313" key="13">
    <source>
        <dbReference type="Proteomes" id="UP000248410"/>
    </source>
</evidence>
<dbReference type="InterPro" id="IPR003959">
    <property type="entry name" value="ATPase_AAA_core"/>
</dbReference>
<dbReference type="GO" id="GO:0005524">
    <property type="term" value="F:ATP binding"/>
    <property type="evidence" value="ECO:0007669"/>
    <property type="project" value="UniProtKB-UniRule"/>
</dbReference>
<dbReference type="HAMAP" id="MF_00553">
    <property type="entry name" value="PAN"/>
    <property type="match status" value="1"/>
</dbReference>
<evidence type="ECO:0000256" key="3">
    <source>
        <dbReference type="ARBA" id="ARBA00022490"/>
    </source>
</evidence>
<evidence type="ECO:0000256" key="10">
    <source>
        <dbReference type="RuleBase" id="RU003651"/>
    </source>
</evidence>
<comment type="domain">
    <text evidence="9">Consists of three main regions, an N-terminal coiled-coil domain that may assist in substrate recognition, an interdomain involved in PAN hexamerization, and a C-terminal ATPase domain of the AAA type.</text>
</comment>
<dbReference type="InterPro" id="IPR050221">
    <property type="entry name" value="26S_Proteasome_ATPase"/>
</dbReference>
<dbReference type="KEGG" id="asul:DFR86_06550"/>
<dbReference type="Gene3D" id="2.40.50.140">
    <property type="entry name" value="Nucleic acid-binding proteins"/>
    <property type="match status" value="1"/>
</dbReference>
<evidence type="ECO:0000256" key="9">
    <source>
        <dbReference type="HAMAP-Rule" id="MF_00553"/>
    </source>
</evidence>
<dbReference type="FunFam" id="3.40.50.300:FF:000033">
    <property type="entry name" value="26S protease regulatory subunit 6B"/>
    <property type="match status" value="1"/>
</dbReference>
<dbReference type="InterPro" id="IPR003960">
    <property type="entry name" value="ATPase_AAA_CS"/>
</dbReference>
<dbReference type="Gene3D" id="3.40.50.300">
    <property type="entry name" value="P-loop containing nucleotide triphosphate hydrolases"/>
    <property type="match status" value="1"/>
</dbReference>
<dbReference type="GO" id="GO:0016887">
    <property type="term" value="F:ATP hydrolysis activity"/>
    <property type="evidence" value="ECO:0007669"/>
    <property type="project" value="UniProtKB-UniRule"/>
</dbReference>
<dbReference type="RefSeq" id="WP_110380140.1">
    <property type="nucleotide sequence ID" value="NZ_CP029288.2"/>
</dbReference>
<accession>A0A2U9IML0</accession>
<keyword evidence="5 9" id="KW-0067">ATP-binding</keyword>
<evidence type="ECO:0000256" key="8">
    <source>
        <dbReference type="ARBA" id="ARBA00023186"/>
    </source>
</evidence>
<feature type="binding site" evidence="9">
    <location>
        <position position="316"/>
    </location>
    <ligand>
        <name>ATP</name>
        <dbReference type="ChEBI" id="CHEBI:30616"/>
    </ligand>
</feature>
<dbReference type="SMART" id="SM00382">
    <property type="entry name" value="AAA"/>
    <property type="match status" value="1"/>
</dbReference>
<evidence type="ECO:0000256" key="5">
    <source>
        <dbReference type="ARBA" id="ARBA00022840"/>
    </source>
</evidence>
<dbReference type="InterPro" id="IPR023501">
    <property type="entry name" value="Nucleotidase_PAN"/>
</dbReference>
<feature type="domain" description="AAA+ ATPase" evidence="11">
    <location>
        <begin position="166"/>
        <end position="305"/>
    </location>
</feature>
<feature type="binding site" evidence="9">
    <location>
        <begin position="177"/>
        <end position="182"/>
    </location>
    <ligand>
        <name>ATP</name>
        <dbReference type="ChEBI" id="CHEBI:30616"/>
    </ligand>
</feature>
<dbReference type="NCBIfam" id="TIGR01242">
    <property type="entry name" value="proteasome-activating nucleotidase"/>
    <property type="match status" value="1"/>
</dbReference>
<evidence type="ECO:0000256" key="1">
    <source>
        <dbReference type="ARBA" id="ARBA00004496"/>
    </source>
</evidence>
<dbReference type="AlphaFoldDB" id="A0A2U9IML0"/>
<dbReference type="GO" id="GO:0010498">
    <property type="term" value="P:proteasomal protein catabolic process"/>
    <property type="evidence" value="ECO:0007669"/>
    <property type="project" value="UniProtKB-UniRule"/>
</dbReference>
<dbReference type="SUPFAM" id="SSF52540">
    <property type="entry name" value="P-loop containing nucleoside triphosphate hydrolases"/>
    <property type="match status" value="1"/>
</dbReference>
<keyword evidence="4 9" id="KW-0547">Nucleotide-binding</keyword>
<dbReference type="PANTHER" id="PTHR23073">
    <property type="entry name" value="26S PROTEASOME REGULATORY SUBUNIT"/>
    <property type="match status" value="1"/>
</dbReference>
<proteinExistence type="inferred from homology"/>
<organism evidence="12 13">
    <name type="scientific">Acidianus sulfidivorans JP7</name>
    <dbReference type="NCBI Taxonomy" id="619593"/>
    <lineage>
        <taxon>Archaea</taxon>
        <taxon>Thermoproteota</taxon>
        <taxon>Thermoprotei</taxon>
        <taxon>Sulfolobales</taxon>
        <taxon>Sulfolobaceae</taxon>
        <taxon>Acidianus</taxon>
    </lineage>
</organism>
<keyword evidence="6 9" id="KW-0647">Proteasome</keyword>
<dbReference type="NCBIfam" id="NF003069">
    <property type="entry name" value="PRK03992.1"/>
    <property type="match status" value="1"/>
</dbReference>
<name>A0A2U9IML0_9CREN</name>
<gene>
    <name evidence="9" type="primary">pan</name>
    <name evidence="12" type="ORF">DFR86_06550</name>
</gene>
<dbReference type="InterPro" id="IPR041569">
    <property type="entry name" value="AAA_lid_3"/>
</dbReference>
<dbReference type="Gene3D" id="1.10.8.60">
    <property type="match status" value="1"/>
</dbReference>
<keyword evidence="8 9" id="KW-0143">Chaperone</keyword>
<comment type="similarity">
    <text evidence="2 9 10">Belongs to the AAA ATPase family.</text>
</comment>
<dbReference type="EMBL" id="CP029288">
    <property type="protein sequence ID" value="AWR97250.1"/>
    <property type="molecule type" value="Genomic_DNA"/>
</dbReference>
<evidence type="ECO:0000256" key="7">
    <source>
        <dbReference type="ARBA" id="ARBA00023054"/>
    </source>
</evidence>
<dbReference type="GO" id="GO:0005737">
    <property type="term" value="C:cytoplasm"/>
    <property type="evidence" value="ECO:0007669"/>
    <property type="project" value="UniProtKB-SubCell"/>
</dbReference>
<dbReference type="PROSITE" id="PS00674">
    <property type="entry name" value="AAA"/>
    <property type="match status" value="1"/>
</dbReference>
<evidence type="ECO:0000256" key="2">
    <source>
        <dbReference type="ARBA" id="ARBA00006914"/>
    </source>
</evidence>
<feature type="coiled-coil region" evidence="9">
    <location>
        <begin position="12"/>
        <end position="46"/>
    </location>
</feature>
<comment type="subcellular location">
    <subcellularLocation>
        <location evidence="1 9">Cytoplasm</location>
    </subcellularLocation>
</comment>
<dbReference type="Proteomes" id="UP000248410">
    <property type="component" value="Chromosome"/>
</dbReference>
<dbReference type="Pfam" id="PF17862">
    <property type="entry name" value="AAA_lid_3"/>
    <property type="match status" value="1"/>
</dbReference>
<dbReference type="GO" id="GO:0022623">
    <property type="term" value="C:proteasome-activating nucleotidase complex"/>
    <property type="evidence" value="ECO:0007669"/>
    <property type="project" value="UniProtKB-UniRule"/>
</dbReference>
<reference evidence="12 13" key="1">
    <citation type="submission" date="2018-05" db="EMBL/GenBank/DDBJ databases">
        <title>Complete Genome Sequences of Extremely Thermoacidophilic, Metal-Mobilizing Type-Strain Members of the Archaeal Family Sulfolobaceae: Acidianus brierleyi DSM-1651T, Acidianus sulfidivorans DSM-18786T, Metallosphaera hakonensis DSM-7519T, and Metallosphaera prunae DSM-10039T.</title>
        <authorList>
            <person name="Counts J.A."/>
            <person name="Kelly R.M."/>
        </authorList>
    </citation>
    <scope>NUCLEOTIDE SEQUENCE [LARGE SCALE GENOMIC DNA]</scope>
    <source>
        <strain evidence="12 13">JP7</strain>
    </source>
</reference>